<evidence type="ECO:0000313" key="2">
    <source>
        <dbReference type="EMBL" id="PTQ48161.1"/>
    </source>
</evidence>
<accession>A0A2R6XPW6</accession>
<keyword evidence="3" id="KW-1185">Reference proteome</keyword>
<feature type="compositionally biased region" description="Polar residues" evidence="1">
    <location>
        <begin position="29"/>
        <end position="44"/>
    </location>
</feature>
<feature type="region of interest" description="Disordered" evidence="1">
    <location>
        <begin position="1"/>
        <end position="112"/>
    </location>
</feature>
<dbReference type="EMBL" id="KZ772678">
    <property type="protein sequence ID" value="PTQ48161.1"/>
    <property type="molecule type" value="Genomic_DNA"/>
</dbReference>
<reference evidence="3" key="1">
    <citation type="journal article" date="2017" name="Cell">
        <title>Insights into land plant evolution garnered from the Marchantia polymorpha genome.</title>
        <authorList>
            <person name="Bowman J.L."/>
            <person name="Kohchi T."/>
            <person name="Yamato K.T."/>
            <person name="Jenkins J."/>
            <person name="Shu S."/>
            <person name="Ishizaki K."/>
            <person name="Yamaoka S."/>
            <person name="Nishihama R."/>
            <person name="Nakamura Y."/>
            <person name="Berger F."/>
            <person name="Adam C."/>
            <person name="Aki S.S."/>
            <person name="Althoff F."/>
            <person name="Araki T."/>
            <person name="Arteaga-Vazquez M.A."/>
            <person name="Balasubrmanian S."/>
            <person name="Barry K."/>
            <person name="Bauer D."/>
            <person name="Boehm C.R."/>
            <person name="Briginshaw L."/>
            <person name="Caballero-Perez J."/>
            <person name="Catarino B."/>
            <person name="Chen F."/>
            <person name="Chiyoda S."/>
            <person name="Chovatia M."/>
            <person name="Davies K.M."/>
            <person name="Delmans M."/>
            <person name="Demura T."/>
            <person name="Dierschke T."/>
            <person name="Dolan L."/>
            <person name="Dorantes-Acosta A.E."/>
            <person name="Eklund D.M."/>
            <person name="Florent S.N."/>
            <person name="Flores-Sandoval E."/>
            <person name="Fujiyama A."/>
            <person name="Fukuzawa H."/>
            <person name="Galik B."/>
            <person name="Grimanelli D."/>
            <person name="Grimwood J."/>
            <person name="Grossniklaus U."/>
            <person name="Hamada T."/>
            <person name="Haseloff J."/>
            <person name="Hetherington A.J."/>
            <person name="Higo A."/>
            <person name="Hirakawa Y."/>
            <person name="Hundley H.N."/>
            <person name="Ikeda Y."/>
            <person name="Inoue K."/>
            <person name="Inoue S.I."/>
            <person name="Ishida S."/>
            <person name="Jia Q."/>
            <person name="Kakita M."/>
            <person name="Kanazawa T."/>
            <person name="Kawai Y."/>
            <person name="Kawashima T."/>
            <person name="Kennedy M."/>
            <person name="Kinose K."/>
            <person name="Kinoshita T."/>
            <person name="Kohara Y."/>
            <person name="Koide E."/>
            <person name="Komatsu K."/>
            <person name="Kopischke S."/>
            <person name="Kubo M."/>
            <person name="Kyozuka J."/>
            <person name="Lagercrantz U."/>
            <person name="Lin S.S."/>
            <person name="Lindquist E."/>
            <person name="Lipzen A.M."/>
            <person name="Lu C.W."/>
            <person name="De Luna E."/>
            <person name="Martienssen R.A."/>
            <person name="Minamino N."/>
            <person name="Mizutani M."/>
            <person name="Mizutani M."/>
            <person name="Mochizuki N."/>
            <person name="Monte I."/>
            <person name="Mosher R."/>
            <person name="Nagasaki H."/>
            <person name="Nakagami H."/>
            <person name="Naramoto S."/>
            <person name="Nishitani K."/>
            <person name="Ohtani M."/>
            <person name="Okamoto T."/>
            <person name="Okumura M."/>
            <person name="Phillips J."/>
            <person name="Pollak B."/>
            <person name="Reinders A."/>
            <person name="Rovekamp M."/>
            <person name="Sano R."/>
            <person name="Sawa S."/>
            <person name="Schmid M.W."/>
            <person name="Shirakawa M."/>
            <person name="Solano R."/>
            <person name="Spunde A."/>
            <person name="Suetsugu N."/>
            <person name="Sugano S."/>
            <person name="Sugiyama A."/>
            <person name="Sun R."/>
            <person name="Suzuki Y."/>
            <person name="Takenaka M."/>
            <person name="Takezawa D."/>
            <person name="Tomogane H."/>
            <person name="Tsuzuki M."/>
            <person name="Ueda T."/>
            <person name="Umeda M."/>
            <person name="Ward J.M."/>
            <person name="Watanabe Y."/>
            <person name="Yazaki K."/>
            <person name="Yokoyama R."/>
            <person name="Yoshitake Y."/>
            <person name="Yotsui I."/>
            <person name="Zachgo S."/>
            <person name="Schmutz J."/>
        </authorList>
    </citation>
    <scope>NUCLEOTIDE SEQUENCE [LARGE SCALE GENOMIC DNA]</scope>
    <source>
        <strain evidence="3">Tak-1</strain>
    </source>
</reference>
<feature type="compositionally biased region" description="Polar residues" evidence="1">
    <location>
        <begin position="61"/>
        <end position="75"/>
    </location>
</feature>
<dbReference type="AlphaFoldDB" id="A0A2R6XPW6"/>
<organism evidence="2 3">
    <name type="scientific">Marchantia polymorpha</name>
    <name type="common">Common liverwort</name>
    <name type="synonym">Marchantia aquatica</name>
    <dbReference type="NCBI Taxonomy" id="3197"/>
    <lineage>
        <taxon>Eukaryota</taxon>
        <taxon>Viridiplantae</taxon>
        <taxon>Streptophyta</taxon>
        <taxon>Embryophyta</taxon>
        <taxon>Marchantiophyta</taxon>
        <taxon>Marchantiopsida</taxon>
        <taxon>Marchantiidae</taxon>
        <taxon>Marchantiales</taxon>
        <taxon>Marchantiaceae</taxon>
        <taxon>Marchantia</taxon>
    </lineage>
</organism>
<proteinExistence type="predicted"/>
<evidence type="ECO:0000313" key="3">
    <source>
        <dbReference type="Proteomes" id="UP000244005"/>
    </source>
</evidence>
<gene>
    <name evidence="2" type="ORF">MARPO_0006s0184</name>
</gene>
<dbReference type="Gramene" id="Mp3g07110.1">
    <property type="protein sequence ID" value="Mp3g07110.1.cds1"/>
    <property type="gene ID" value="Mp3g07110"/>
</dbReference>
<dbReference type="Proteomes" id="UP000244005">
    <property type="component" value="Unassembled WGS sequence"/>
</dbReference>
<protein>
    <submittedName>
        <fullName evidence="2">Uncharacterized protein</fullName>
    </submittedName>
</protein>
<name>A0A2R6XPW6_MARPO</name>
<feature type="compositionally biased region" description="Basic and acidic residues" evidence="1">
    <location>
        <begin position="49"/>
        <end position="60"/>
    </location>
</feature>
<sequence length="112" mass="12123">MLGDRYRIPVATDNKPTKSRSRRPIQYIQVENISSHRTAHSSASWKGGEGGRPERSESESKNLLSRPSFRASPSESGDEGGRVGPGLPVRPQREGQGRARAGVGMSPAPMLL</sequence>
<evidence type="ECO:0000256" key="1">
    <source>
        <dbReference type="SAM" id="MobiDB-lite"/>
    </source>
</evidence>